<dbReference type="EMBL" id="JAOPHQ010003164">
    <property type="protein sequence ID" value="KAK0144099.1"/>
    <property type="molecule type" value="Genomic_DNA"/>
</dbReference>
<protein>
    <recommendedName>
        <fullName evidence="2">Enhancer of polycomb C-terminal domain-containing protein</fullName>
    </recommendedName>
</protein>
<comment type="caution">
    <text evidence="3">The sequence shown here is derived from an EMBL/GenBank/DDBJ whole genome shotgun (WGS) entry which is preliminary data.</text>
</comment>
<evidence type="ECO:0000313" key="4">
    <source>
        <dbReference type="Proteomes" id="UP001174136"/>
    </source>
</evidence>
<dbReference type="InterPro" id="IPR009607">
    <property type="entry name" value="Enhancer_polycomb_C"/>
</dbReference>
<feature type="domain" description="Enhancer of polycomb C-terminal" evidence="2">
    <location>
        <begin position="1"/>
        <end position="27"/>
    </location>
</feature>
<proteinExistence type="predicted"/>
<feature type="compositionally biased region" description="Basic and acidic residues" evidence="1">
    <location>
        <begin position="1"/>
        <end position="12"/>
    </location>
</feature>
<organism evidence="3 4">
    <name type="scientific">Merluccius polli</name>
    <name type="common">Benguela hake</name>
    <name type="synonym">Merluccius cadenati</name>
    <dbReference type="NCBI Taxonomy" id="89951"/>
    <lineage>
        <taxon>Eukaryota</taxon>
        <taxon>Metazoa</taxon>
        <taxon>Chordata</taxon>
        <taxon>Craniata</taxon>
        <taxon>Vertebrata</taxon>
        <taxon>Euteleostomi</taxon>
        <taxon>Actinopterygii</taxon>
        <taxon>Neopterygii</taxon>
        <taxon>Teleostei</taxon>
        <taxon>Neoteleostei</taxon>
        <taxon>Acanthomorphata</taxon>
        <taxon>Zeiogadaria</taxon>
        <taxon>Gadariae</taxon>
        <taxon>Gadiformes</taxon>
        <taxon>Gadoidei</taxon>
        <taxon>Merlucciidae</taxon>
        <taxon>Merluccius</taxon>
    </lineage>
</organism>
<accession>A0AA47MQ42</accession>
<dbReference type="Proteomes" id="UP001174136">
    <property type="component" value="Unassembled WGS sequence"/>
</dbReference>
<dbReference type="Pfam" id="PF06752">
    <property type="entry name" value="E_Pc_C"/>
    <property type="match status" value="1"/>
</dbReference>
<feature type="region of interest" description="Disordered" evidence="1">
    <location>
        <begin position="1"/>
        <end position="20"/>
    </location>
</feature>
<dbReference type="AlphaFoldDB" id="A0AA47MQ42"/>
<reference evidence="3" key="1">
    <citation type="journal article" date="2023" name="Front. Mar. Sci.">
        <title>A new Merluccius polli reference genome to investigate the effects of global change in West African waters.</title>
        <authorList>
            <person name="Mateo J.L."/>
            <person name="Blanco-Fernandez C."/>
            <person name="Garcia-Vazquez E."/>
            <person name="Machado-Schiaffino G."/>
        </authorList>
    </citation>
    <scope>NUCLEOTIDE SEQUENCE</scope>
    <source>
        <strain evidence="3">C29</strain>
        <tissue evidence="3">Fin</tissue>
    </source>
</reference>
<sequence>MDIVPRENHDQDQPALSSLSENTVAMESRITIWYNCTRNKTAHPMICLSIKQWLKRRLFPESYDVLPSSASHQEPVDGPKRAERGDVGVVLWREQFQEVEEVAVLRFKTVLRKPEVLEFNTQLRTKLN</sequence>
<keyword evidence="4" id="KW-1185">Reference proteome</keyword>
<gene>
    <name evidence="3" type="ORF">N1851_017550</name>
</gene>
<evidence type="ECO:0000313" key="3">
    <source>
        <dbReference type="EMBL" id="KAK0144099.1"/>
    </source>
</evidence>
<evidence type="ECO:0000256" key="1">
    <source>
        <dbReference type="SAM" id="MobiDB-lite"/>
    </source>
</evidence>
<evidence type="ECO:0000259" key="2">
    <source>
        <dbReference type="Pfam" id="PF06752"/>
    </source>
</evidence>
<name>A0AA47MQ42_MERPO</name>